<dbReference type="PANTHER" id="PTHR43289:SF6">
    <property type="entry name" value="SERINE_THREONINE-PROTEIN KINASE NEKL-3"/>
    <property type="match status" value="1"/>
</dbReference>
<dbReference type="Gene3D" id="1.10.510.10">
    <property type="entry name" value="Transferase(Phosphotransferase) domain 1"/>
    <property type="match status" value="1"/>
</dbReference>
<keyword evidence="3 6" id="KW-0418">Kinase</keyword>
<keyword evidence="7" id="KW-1185">Reference proteome</keyword>
<dbReference type="CDD" id="cd14014">
    <property type="entry name" value="STKc_PknB_like"/>
    <property type="match status" value="1"/>
</dbReference>
<evidence type="ECO:0000256" key="4">
    <source>
        <dbReference type="ARBA" id="ARBA00022840"/>
    </source>
</evidence>
<keyword evidence="2" id="KW-0547">Nucleotide-binding</keyword>
<dbReference type="OrthoDB" id="5485607at2"/>
<dbReference type="GO" id="GO:0004674">
    <property type="term" value="F:protein serine/threonine kinase activity"/>
    <property type="evidence" value="ECO:0007669"/>
    <property type="project" value="UniProtKB-KW"/>
</dbReference>
<reference evidence="6 7" key="1">
    <citation type="submission" date="2019-04" db="EMBL/GenBank/DDBJ databases">
        <authorList>
            <person name="Li Y."/>
            <person name="Wang J."/>
        </authorList>
    </citation>
    <scope>NUCLEOTIDE SEQUENCE [LARGE SCALE GENOMIC DNA]</scope>
    <source>
        <strain evidence="6 7">DSM 14668</strain>
    </source>
</reference>
<dbReference type="Gene3D" id="3.30.200.20">
    <property type="entry name" value="Phosphorylase Kinase, domain 1"/>
    <property type="match status" value="1"/>
</dbReference>
<dbReference type="InterPro" id="IPR000719">
    <property type="entry name" value="Prot_kinase_dom"/>
</dbReference>
<evidence type="ECO:0000313" key="6">
    <source>
        <dbReference type="EMBL" id="TKD07855.1"/>
    </source>
</evidence>
<dbReference type="SUPFAM" id="SSF56112">
    <property type="entry name" value="Protein kinase-like (PK-like)"/>
    <property type="match status" value="1"/>
</dbReference>
<evidence type="ECO:0000259" key="5">
    <source>
        <dbReference type="PROSITE" id="PS50011"/>
    </source>
</evidence>
<keyword evidence="6" id="KW-0723">Serine/threonine-protein kinase</keyword>
<dbReference type="GO" id="GO:0005524">
    <property type="term" value="F:ATP binding"/>
    <property type="evidence" value="ECO:0007669"/>
    <property type="project" value="UniProtKB-KW"/>
</dbReference>
<dbReference type="SMART" id="SM00220">
    <property type="entry name" value="S_TKc"/>
    <property type="match status" value="1"/>
</dbReference>
<keyword evidence="4" id="KW-0067">ATP-binding</keyword>
<feature type="domain" description="Protein kinase" evidence="5">
    <location>
        <begin position="31"/>
        <end position="297"/>
    </location>
</feature>
<dbReference type="PROSITE" id="PS50011">
    <property type="entry name" value="PROTEIN_KINASE_DOM"/>
    <property type="match status" value="1"/>
</dbReference>
<evidence type="ECO:0000256" key="1">
    <source>
        <dbReference type="ARBA" id="ARBA00022679"/>
    </source>
</evidence>
<dbReference type="Pfam" id="PF00069">
    <property type="entry name" value="Pkinase"/>
    <property type="match status" value="1"/>
</dbReference>
<sequence length="476" mass="50834">MGRSGLLGGSVVSNGEDHDVPLAVGTSVGGYVIDRLVARGGCGSVYRAHPAGRAEPVAIKVLHPTLAPLPKMIERFVREVELLRRIRHPNIVEIKEVGALACGTPFFVMEYLPGVTLDVLLSMRGRLGPEEALEILEPVCAALGAAHAAGIVHRDVKASNVMATGGLGGVKLLDFGIAKLVDPGTSSAGLTSVNRQIGTLTIMAPEQLLCAPVDARTDVYALGALLYRLLTGRLPFESSFPGELVRKHLEEPAPRPSERVPVSREIDAVVLKCLEKRPERRYESVHALVRALRHATSAGTLRSSSHQLPRFAVGIFLEIRLRADAEDAPDLFAAEIERILASAEDRMRSAGFALCTSTSAEVLGLRLLPRDPARWQDERQAALDFALDLHTALASRSGSDPRVHVNVSAHAGEVVVRERMDADPEIVGGPLARTGDWASSEETANLCATWELLDGLGGFEAAPGPDPLVLVSRSAA</sequence>
<dbReference type="AlphaFoldDB" id="A0A4V5PMW9"/>
<gene>
    <name evidence="6" type="ORF">E8A74_16300</name>
</gene>
<proteinExistence type="predicted"/>
<dbReference type="PANTHER" id="PTHR43289">
    <property type="entry name" value="MITOGEN-ACTIVATED PROTEIN KINASE KINASE KINASE 20-RELATED"/>
    <property type="match status" value="1"/>
</dbReference>
<evidence type="ECO:0000313" key="7">
    <source>
        <dbReference type="Proteomes" id="UP000309215"/>
    </source>
</evidence>
<protein>
    <submittedName>
        <fullName evidence="6">Serine/threonine protein kinase</fullName>
    </submittedName>
</protein>
<keyword evidence="1" id="KW-0808">Transferase</keyword>
<evidence type="ECO:0000256" key="3">
    <source>
        <dbReference type="ARBA" id="ARBA00022777"/>
    </source>
</evidence>
<dbReference type="Proteomes" id="UP000309215">
    <property type="component" value="Unassembled WGS sequence"/>
</dbReference>
<organism evidence="6 7">
    <name type="scientific">Polyangium fumosum</name>
    <dbReference type="NCBI Taxonomy" id="889272"/>
    <lineage>
        <taxon>Bacteria</taxon>
        <taxon>Pseudomonadati</taxon>
        <taxon>Myxococcota</taxon>
        <taxon>Polyangia</taxon>
        <taxon>Polyangiales</taxon>
        <taxon>Polyangiaceae</taxon>
        <taxon>Polyangium</taxon>
    </lineage>
</organism>
<comment type="caution">
    <text evidence="6">The sequence shown here is derived from an EMBL/GenBank/DDBJ whole genome shotgun (WGS) entry which is preliminary data.</text>
</comment>
<dbReference type="InterPro" id="IPR011009">
    <property type="entry name" value="Kinase-like_dom_sf"/>
</dbReference>
<evidence type="ECO:0000256" key="2">
    <source>
        <dbReference type="ARBA" id="ARBA00022741"/>
    </source>
</evidence>
<name>A0A4V5PMW9_9BACT</name>
<dbReference type="EMBL" id="SSMQ01000015">
    <property type="protein sequence ID" value="TKD07855.1"/>
    <property type="molecule type" value="Genomic_DNA"/>
</dbReference>
<accession>A0A4V5PMW9</accession>